<reference evidence="1" key="1">
    <citation type="submission" date="2020-01" db="EMBL/GenBank/DDBJ databases">
        <authorList>
            <person name="Meier V. D."/>
            <person name="Meier V D."/>
        </authorList>
    </citation>
    <scope>NUCLEOTIDE SEQUENCE</scope>
    <source>
        <strain evidence="1">HLG_WM_MAG_03</strain>
    </source>
</reference>
<organism evidence="1">
    <name type="scientific">uncultured Sulfurovum sp</name>
    <dbReference type="NCBI Taxonomy" id="269237"/>
    <lineage>
        <taxon>Bacteria</taxon>
        <taxon>Pseudomonadati</taxon>
        <taxon>Campylobacterota</taxon>
        <taxon>Epsilonproteobacteria</taxon>
        <taxon>Campylobacterales</taxon>
        <taxon>Sulfurovaceae</taxon>
        <taxon>Sulfurovum</taxon>
        <taxon>environmental samples</taxon>
    </lineage>
</organism>
<sequence length="310" mass="36302">ASEYSGAVMKFEQEQEEIEKIQMPFLSFLNKISDEQRMHQIVINILNGVMEHWEIGKYSDNRKTDVIEESLEELPEMHAQSKSSFRASIEEFKSSVMKKLIIADDKIQEVLDSFSSPKVEKPVSNERLKEEKPKIIEESMKIYSDEYVNQLMEKYSDVIPLIIKGEYSEENTQAVQTFQSEMSLASLEGHNLAAVFCAFFETKSSVSLSQMDDAAKLFFIKILNAFDDEGFSQSLEHYFEENRDEVYALATKGDKFMQYFVAFWYVFENEDKTKIEEEEYFWYRESASNGFEPAIKKLEEYTFDEDKKDK</sequence>
<evidence type="ECO:0000313" key="1">
    <source>
        <dbReference type="EMBL" id="CAA6799572.1"/>
    </source>
</evidence>
<accession>A0A6S6S2Q2</accession>
<protein>
    <submittedName>
        <fullName evidence="1">Uncharacterized protein</fullName>
    </submittedName>
</protein>
<proteinExistence type="predicted"/>
<feature type="non-terminal residue" evidence="1">
    <location>
        <position position="1"/>
    </location>
</feature>
<dbReference type="AlphaFoldDB" id="A0A6S6S2Q2"/>
<dbReference type="EMBL" id="CACVAR010000050">
    <property type="protein sequence ID" value="CAA6799572.1"/>
    <property type="molecule type" value="Genomic_DNA"/>
</dbReference>
<name>A0A6S6S2Q2_9BACT</name>
<gene>
    <name evidence="1" type="ORF">HELGO_WM31148</name>
</gene>